<evidence type="ECO:0000256" key="1">
    <source>
        <dbReference type="ARBA" id="ARBA00007613"/>
    </source>
</evidence>
<dbReference type="RefSeq" id="WP_142874898.1">
    <property type="nucleotide sequence ID" value="NZ_CP045503.2"/>
</dbReference>
<reference evidence="4" key="1">
    <citation type="submission" date="2021-07" db="EMBL/GenBank/DDBJ databases">
        <title>Shewanella sp. YLB-07 whole genome sequence.</title>
        <authorList>
            <person name="Yu L."/>
        </authorList>
    </citation>
    <scope>NUCLEOTIDE SEQUENCE</scope>
    <source>
        <strain evidence="4">YLB-08</strain>
    </source>
</reference>
<feature type="compositionally biased region" description="Polar residues" evidence="2">
    <location>
        <begin position="442"/>
        <end position="458"/>
    </location>
</feature>
<comment type="similarity">
    <text evidence="1">Belongs to the outer membrane factor (OMF) (TC 1.B.17) family.</text>
</comment>
<evidence type="ECO:0000313" key="5">
    <source>
        <dbReference type="Proteomes" id="UP000316416"/>
    </source>
</evidence>
<dbReference type="EMBL" id="CP045503">
    <property type="protein sequence ID" value="QPG58070.1"/>
    <property type="molecule type" value="Genomic_DNA"/>
</dbReference>
<organism evidence="4 5">
    <name type="scientific">Shewanella eurypsychrophilus</name>
    <dbReference type="NCBI Taxonomy" id="2593656"/>
    <lineage>
        <taxon>Bacteria</taxon>
        <taxon>Pseudomonadati</taxon>
        <taxon>Pseudomonadota</taxon>
        <taxon>Gammaproteobacteria</taxon>
        <taxon>Alteromonadales</taxon>
        <taxon>Shewanellaceae</taxon>
        <taxon>Shewanella</taxon>
    </lineage>
</organism>
<dbReference type="SUPFAM" id="SSF56954">
    <property type="entry name" value="Outer membrane efflux proteins (OEP)"/>
    <property type="match status" value="1"/>
</dbReference>
<accession>A0ABX6V606</accession>
<sequence length="458" mass="51106">MKRDQNITYVACQRALVTVSLCALALFAGKAIAQTDTNRTVISLPWVLEKTLLSHPQLQTFPYEVRVNEALTLQAGIRPNPQVSVEVENILGTGEMQGVNNAEITLGLSQLIELGDKRQRRIDLTQASERQILSQYEILRLDILAQATQRYYQVLRLQALTDWNLRRIRVEENALKTIESRAKAGAVSAADVSKMALRLARANAFKHQLIGDTQLAKHRLASMWSSEAQFGKVKGELNTLSQLPTAASVLNAIETAPQYLQLLSIERVMYANRRMEEAKAQSDITLGVGIRSYDGFDDGALMFNFSMPISLSNPNQGNILAAKAKQDMAFEQQKIARSQLKLTLLEIHQAMVNNAKQAILLKNELHPLALRLLKETETAYHAGQVNVLQLADAQSDLFRVERELIEAKVAVYQQQLELERITGQSMSARQLDSHSHHVSEAKLQTHSITGPISAQENK</sequence>
<evidence type="ECO:0000256" key="2">
    <source>
        <dbReference type="SAM" id="MobiDB-lite"/>
    </source>
</evidence>
<feature type="chain" id="PRO_5047506346" evidence="3">
    <location>
        <begin position="34"/>
        <end position="458"/>
    </location>
</feature>
<protein>
    <submittedName>
        <fullName evidence="4">TolC family protein</fullName>
    </submittedName>
</protein>
<keyword evidence="3" id="KW-0732">Signal</keyword>
<name>A0ABX6V606_9GAMM</name>
<dbReference type="InterPro" id="IPR003423">
    <property type="entry name" value="OMP_efflux"/>
</dbReference>
<gene>
    <name evidence="4" type="ORF">FM038_011890</name>
</gene>
<feature type="signal peptide" evidence="3">
    <location>
        <begin position="1"/>
        <end position="33"/>
    </location>
</feature>
<dbReference type="PANTHER" id="PTHR30203">
    <property type="entry name" value="OUTER MEMBRANE CATION EFFLUX PROTEIN"/>
    <property type="match status" value="1"/>
</dbReference>
<dbReference type="InterPro" id="IPR010131">
    <property type="entry name" value="MdtP/NodT-like"/>
</dbReference>
<dbReference type="Gene3D" id="1.20.1600.10">
    <property type="entry name" value="Outer membrane efflux proteins (OEP)"/>
    <property type="match status" value="1"/>
</dbReference>
<dbReference type="Pfam" id="PF02321">
    <property type="entry name" value="OEP"/>
    <property type="match status" value="2"/>
</dbReference>
<feature type="region of interest" description="Disordered" evidence="2">
    <location>
        <begin position="436"/>
        <end position="458"/>
    </location>
</feature>
<dbReference type="Proteomes" id="UP000316416">
    <property type="component" value="Chromosome"/>
</dbReference>
<dbReference type="PANTHER" id="PTHR30203:SF24">
    <property type="entry name" value="BLR4935 PROTEIN"/>
    <property type="match status" value="1"/>
</dbReference>
<evidence type="ECO:0000256" key="3">
    <source>
        <dbReference type="SAM" id="SignalP"/>
    </source>
</evidence>
<keyword evidence="5" id="KW-1185">Reference proteome</keyword>
<evidence type="ECO:0000313" key="4">
    <source>
        <dbReference type="EMBL" id="QPG58070.1"/>
    </source>
</evidence>
<proteinExistence type="inferred from homology"/>